<organism evidence="1 2">
    <name type="scientific">Deinococcus arcticus</name>
    <dbReference type="NCBI Taxonomy" id="2136176"/>
    <lineage>
        <taxon>Bacteria</taxon>
        <taxon>Thermotogati</taxon>
        <taxon>Deinococcota</taxon>
        <taxon>Deinococci</taxon>
        <taxon>Deinococcales</taxon>
        <taxon>Deinococcaceae</taxon>
        <taxon>Deinococcus</taxon>
    </lineage>
</organism>
<gene>
    <name evidence="1" type="ORF">C8263_18585</name>
</gene>
<dbReference type="AlphaFoldDB" id="A0A2T3W3A9"/>
<comment type="caution">
    <text evidence="1">The sequence shown here is derived from an EMBL/GenBank/DDBJ whole genome shotgun (WGS) entry which is preliminary data.</text>
</comment>
<reference evidence="1 2" key="1">
    <citation type="submission" date="2018-03" db="EMBL/GenBank/DDBJ databases">
        <title>Draft genome of Deinococcus sp. OD32.</title>
        <authorList>
            <person name="Wang X.-P."/>
            <person name="Du Z.-J."/>
        </authorList>
    </citation>
    <scope>NUCLEOTIDE SEQUENCE [LARGE SCALE GENOMIC DNA]</scope>
    <source>
        <strain evidence="1 2">OD32</strain>
    </source>
</reference>
<accession>A0A2T3W3A9</accession>
<name>A0A2T3W3A9_9DEIO</name>
<evidence type="ECO:0000313" key="1">
    <source>
        <dbReference type="EMBL" id="PTA66319.1"/>
    </source>
</evidence>
<proteinExistence type="predicted"/>
<dbReference type="EMBL" id="PYSV01000043">
    <property type="protein sequence ID" value="PTA66319.1"/>
    <property type="molecule type" value="Genomic_DNA"/>
</dbReference>
<keyword evidence="2" id="KW-1185">Reference proteome</keyword>
<sequence>MVVFIEVQAGAQPPWACWVRRFIAALAGRKGSTFNWSKQGELALIQVYVCTLKKNIFLQQESLSFQIVNLPSVETGTVLFKIFIYFGNHVALDFPPAKASFAHHSDHVKKTRCTFRFELAGKSNIFMHQIFNCFHEFFIFLTIWIPLLHFHVEPVLKQRKICFENGIELPLPPNVIASNCILDFQHEVIQVNNTKIFIFFHRANP</sequence>
<protein>
    <submittedName>
        <fullName evidence="1">Uncharacterized protein</fullName>
    </submittedName>
</protein>
<evidence type="ECO:0000313" key="2">
    <source>
        <dbReference type="Proteomes" id="UP000240317"/>
    </source>
</evidence>
<dbReference type="Proteomes" id="UP000240317">
    <property type="component" value="Unassembled WGS sequence"/>
</dbReference>